<feature type="transmembrane region" description="Helical" evidence="1">
    <location>
        <begin position="53"/>
        <end position="74"/>
    </location>
</feature>
<accession>A0A0R3W9R0</accession>
<organism evidence="4">
    <name type="scientific">Taenia asiatica</name>
    <name type="common">Asian tapeworm</name>
    <dbReference type="NCBI Taxonomy" id="60517"/>
    <lineage>
        <taxon>Eukaryota</taxon>
        <taxon>Metazoa</taxon>
        <taxon>Spiralia</taxon>
        <taxon>Lophotrochozoa</taxon>
        <taxon>Platyhelminthes</taxon>
        <taxon>Cestoda</taxon>
        <taxon>Eucestoda</taxon>
        <taxon>Cyclophyllidea</taxon>
        <taxon>Taeniidae</taxon>
        <taxon>Taenia</taxon>
    </lineage>
</organism>
<keyword evidence="1" id="KW-0812">Transmembrane</keyword>
<keyword evidence="1" id="KW-1133">Transmembrane helix</keyword>
<evidence type="ECO:0000256" key="1">
    <source>
        <dbReference type="SAM" id="Phobius"/>
    </source>
</evidence>
<gene>
    <name evidence="2" type="ORF">TASK_LOCUS7213</name>
</gene>
<evidence type="ECO:0000313" key="2">
    <source>
        <dbReference type="EMBL" id="VDK38033.1"/>
    </source>
</evidence>
<evidence type="ECO:0000313" key="4">
    <source>
        <dbReference type="WBParaSite" id="TASK_0000721201-mRNA-1"/>
    </source>
</evidence>
<dbReference type="WBParaSite" id="TASK_0000721201-mRNA-1">
    <property type="protein sequence ID" value="TASK_0000721201-mRNA-1"/>
    <property type="gene ID" value="TASK_0000721201"/>
</dbReference>
<protein>
    <submittedName>
        <fullName evidence="2 4">Uncharacterized protein</fullName>
    </submittedName>
</protein>
<reference evidence="4" key="1">
    <citation type="submission" date="2017-02" db="UniProtKB">
        <authorList>
            <consortium name="WormBaseParasite"/>
        </authorList>
    </citation>
    <scope>IDENTIFICATION</scope>
</reference>
<keyword evidence="1" id="KW-0472">Membrane</keyword>
<sequence>MAFTVRAGNGIAAAGVIIALRCLDGERLRVPSPYSPMRIRSFDPRYQGFSRDLVDACFFLFGALLAIATVGPIVAKGSSGNVDLSKNFVMLYRLGGSILLVCSVLNPILCALLCDVARDLSSLQQEGEE</sequence>
<dbReference type="Proteomes" id="UP000282613">
    <property type="component" value="Unassembled WGS sequence"/>
</dbReference>
<evidence type="ECO:0000313" key="3">
    <source>
        <dbReference type="Proteomes" id="UP000282613"/>
    </source>
</evidence>
<dbReference type="AlphaFoldDB" id="A0A0R3W9R0"/>
<name>A0A0R3W9R0_TAEAS</name>
<proteinExistence type="predicted"/>
<dbReference type="EMBL" id="UYRS01018588">
    <property type="protein sequence ID" value="VDK38033.1"/>
    <property type="molecule type" value="Genomic_DNA"/>
</dbReference>
<feature type="transmembrane region" description="Helical" evidence="1">
    <location>
        <begin position="94"/>
        <end position="114"/>
    </location>
</feature>
<keyword evidence="3" id="KW-1185">Reference proteome</keyword>
<reference evidence="2 3" key="2">
    <citation type="submission" date="2018-11" db="EMBL/GenBank/DDBJ databases">
        <authorList>
            <consortium name="Pathogen Informatics"/>
        </authorList>
    </citation>
    <scope>NUCLEOTIDE SEQUENCE [LARGE SCALE GENOMIC DNA]</scope>
</reference>